<sequence length="766" mass="83492">MGCCLSTLQAAAVTASQAKSSSVEAAAPDIKAQAPEHVAATTDPEAEKSHNKAAETSTGNEEEYTGAIAPVCELQRRQHLNNLGILYTEPEPRFDDITKLCSMVFKVPIALVSLVDERVQWFKSVQGLPGVDRTPRPTSFCAWTLLPAYPEALVVEDAQRDARFRDNPLVTAAPFIRFYAGCPLVCSNGLRLGSLCIIDGKPRSFDAESCNMLANMAEMVVREMEKDKALEEQRMRQQRQRNKEDQAQLLRVFDCFSEAIMLVDTSGDDWNIVFANEAWESVVGQKRMEGLGFWSVFKPPAPGSLGPTDHGQDYADAIAKQENFELMITYFTPQSSEDTAAPQAQPNSLNSRSSLSSGQVLQYATAQFRCAATTGLDQHMPLIGIPNFLPSTAEGNRAFYFVALKPVPSPPQQQQQQRAQRTSSGSAAGSSAASGSAAGSAAVVRRPVRKMASFSLMATDGPFQDIKLGPLLGKGAFGRVYRGMWNGKMVAVKVLEYSQQQNEDGCLLEGLLSEQVQHPHVVRTYKHVTRPLPMAGLDEEDEEEGDGSLLSANGLPSSRSREQMLETWLVLEFCNRGCVADAISKGWFRRKDSMEADMDTVVATAREMAGALSYLHSMNILHGDLTGNNVLLTVTADDKRGFVAKISDFGLSRLVSNEAPVIQTRTYGTVTHMPAELLIEGKMSKAADVYSFGVVLWEMFTGRSPYPGMSHSQVLHSVSTGKVLVLPGTAPPAFAQLVSACLARDPKGRPTFSEIIAQLDAMRPEQ</sequence>
<dbReference type="Gene3D" id="3.30.450.40">
    <property type="match status" value="1"/>
</dbReference>
<dbReference type="PROSITE" id="PS50011">
    <property type="entry name" value="PROTEIN_KINASE_DOM"/>
    <property type="match status" value="1"/>
</dbReference>
<proteinExistence type="predicted"/>
<dbReference type="SUPFAM" id="SSF56112">
    <property type="entry name" value="Protein kinase-like (PK-like)"/>
    <property type="match status" value="1"/>
</dbReference>
<evidence type="ECO:0000313" key="7">
    <source>
        <dbReference type="Proteomes" id="UP000256970"/>
    </source>
</evidence>
<feature type="compositionally biased region" description="Acidic residues" evidence="3">
    <location>
        <begin position="537"/>
        <end position="546"/>
    </location>
</feature>
<dbReference type="Gene3D" id="1.10.510.10">
    <property type="entry name" value="Transferase(Phosphotransferase) domain 1"/>
    <property type="match status" value="1"/>
</dbReference>
<dbReference type="Proteomes" id="UP000256970">
    <property type="component" value="Unassembled WGS sequence"/>
</dbReference>
<evidence type="ECO:0000256" key="2">
    <source>
        <dbReference type="SAM" id="Coils"/>
    </source>
</evidence>
<dbReference type="PANTHER" id="PTHR43102">
    <property type="entry name" value="SLR1143 PROTEIN"/>
    <property type="match status" value="1"/>
</dbReference>
<keyword evidence="7" id="KW-1185">Reference proteome</keyword>
<feature type="coiled-coil region" evidence="2">
    <location>
        <begin position="221"/>
        <end position="248"/>
    </location>
</feature>
<gene>
    <name evidence="6" type="ORF">BQ4739_LOCUS15267</name>
</gene>
<dbReference type="GO" id="GO:0005524">
    <property type="term" value="F:ATP binding"/>
    <property type="evidence" value="ECO:0007669"/>
    <property type="project" value="UniProtKB-UniRule"/>
</dbReference>
<dbReference type="Gene3D" id="3.30.450.20">
    <property type="entry name" value="PAS domain"/>
    <property type="match status" value="1"/>
</dbReference>
<accession>A0A383WCK2</accession>
<evidence type="ECO:0000256" key="3">
    <source>
        <dbReference type="SAM" id="MobiDB-lite"/>
    </source>
</evidence>
<dbReference type="Gene3D" id="3.30.200.20">
    <property type="entry name" value="Phosphorylase Kinase, domain 1"/>
    <property type="match status" value="1"/>
</dbReference>
<feature type="binding site" evidence="1">
    <location>
        <position position="493"/>
    </location>
    <ligand>
        <name>ATP</name>
        <dbReference type="ChEBI" id="CHEBI:30616"/>
    </ligand>
</feature>
<dbReference type="InterPro" id="IPR000719">
    <property type="entry name" value="Prot_kinase_dom"/>
</dbReference>
<dbReference type="PRINTS" id="PR00109">
    <property type="entry name" value="TYRKINASE"/>
</dbReference>
<dbReference type="GO" id="GO:0004672">
    <property type="term" value="F:protein kinase activity"/>
    <property type="evidence" value="ECO:0007669"/>
    <property type="project" value="InterPro"/>
</dbReference>
<feature type="region of interest" description="Disordered" evidence="3">
    <location>
        <begin position="408"/>
        <end position="436"/>
    </location>
</feature>
<keyword evidence="1" id="KW-0067">ATP-binding</keyword>
<dbReference type="InterPro" id="IPR017441">
    <property type="entry name" value="Protein_kinase_ATP_BS"/>
</dbReference>
<dbReference type="PROSITE" id="PS00107">
    <property type="entry name" value="PROTEIN_KINASE_ATP"/>
    <property type="match status" value="1"/>
</dbReference>
<reference evidence="6 7" key="1">
    <citation type="submission" date="2016-10" db="EMBL/GenBank/DDBJ databases">
        <authorList>
            <person name="Cai Z."/>
        </authorList>
    </citation>
    <scope>NUCLEOTIDE SEQUENCE [LARGE SCALE GENOMIC DNA]</scope>
</reference>
<keyword evidence="1" id="KW-0547">Nucleotide-binding</keyword>
<dbReference type="PROSITE" id="PS50112">
    <property type="entry name" value="PAS"/>
    <property type="match status" value="1"/>
</dbReference>
<feature type="domain" description="Protein kinase" evidence="4">
    <location>
        <begin position="466"/>
        <end position="766"/>
    </location>
</feature>
<evidence type="ECO:0000259" key="4">
    <source>
        <dbReference type="PROSITE" id="PS50011"/>
    </source>
</evidence>
<evidence type="ECO:0000259" key="5">
    <source>
        <dbReference type="PROSITE" id="PS50112"/>
    </source>
</evidence>
<feature type="region of interest" description="Disordered" evidence="3">
    <location>
        <begin position="29"/>
        <end position="63"/>
    </location>
</feature>
<evidence type="ECO:0008006" key="8">
    <source>
        <dbReference type="Google" id="ProtNLM"/>
    </source>
</evidence>
<protein>
    <recommendedName>
        <fullName evidence="8">Protein kinase domain-containing protein</fullName>
    </recommendedName>
</protein>
<dbReference type="InterPro" id="IPR008266">
    <property type="entry name" value="Tyr_kinase_AS"/>
</dbReference>
<dbReference type="InterPro" id="IPR000014">
    <property type="entry name" value="PAS"/>
</dbReference>
<dbReference type="InterPro" id="IPR011009">
    <property type="entry name" value="Kinase-like_dom_sf"/>
</dbReference>
<dbReference type="InterPro" id="IPR029016">
    <property type="entry name" value="GAF-like_dom_sf"/>
</dbReference>
<dbReference type="SUPFAM" id="SSF55781">
    <property type="entry name" value="GAF domain-like"/>
    <property type="match status" value="1"/>
</dbReference>
<dbReference type="STRING" id="3088.A0A383WCK2"/>
<dbReference type="PROSITE" id="PS00109">
    <property type="entry name" value="PROTEIN_KINASE_TYR"/>
    <property type="match status" value="1"/>
</dbReference>
<dbReference type="Pfam" id="PF07714">
    <property type="entry name" value="PK_Tyr_Ser-Thr"/>
    <property type="match status" value="2"/>
</dbReference>
<evidence type="ECO:0000256" key="1">
    <source>
        <dbReference type="PROSITE-ProRule" id="PRU10141"/>
    </source>
</evidence>
<feature type="compositionally biased region" description="Low complexity" evidence="3">
    <location>
        <begin position="412"/>
        <end position="436"/>
    </location>
</feature>
<organism evidence="6 7">
    <name type="scientific">Tetradesmus obliquus</name>
    <name type="common">Green alga</name>
    <name type="synonym">Acutodesmus obliquus</name>
    <dbReference type="NCBI Taxonomy" id="3088"/>
    <lineage>
        <taxon>Eukaryota</taxon>
        <taxon>Viridiplantae</taxon>
        <taxon>Chlorophyta</taxon>
        <taxon>core chlorophytes</taxon>
        <taxon>Chlorophyceae</taxon>
        <taxon>CS clade</taxon>
        <taxon>Sphaeropleales</taxon>
        <taxon>Scenedesmaceae</taxon>
        <taxon>Tetradesmus</taxon>
    </lineage>
</organism>
<feature type="region of interest" description="Disordered" evidence="3">
    <location>
        <begin position="537"/>
        <end position="556"/>
    </location>
</feature>
<dbReference type="EMBL" id="FNXT01001221">
    <property type="protein sequence ID" value="SZX74950.1"/>
    <property type="molecule type" value="Genomic_DNA"/>
</dbReference>
<feature type="domain" description="PAS" evidence="5">
    <location>
        <begin position="245"/>
        <end position="292"/>
    </location>
</feature>
<name>A0A383WCK2_TETOB</name>
<dbReference type="Pfam" id="PF13188">
    <property type="entry name" value="PAS_8"/>
    <property type="match status" value="1"/>
</dbReference>
<dbReference type="InterPro" id="IPR001245">
    <property type="entry name" value="Ser-Thr/Tyr_kinase_cat_dom"/>
</dbReference>
<dbReference type="PANTHER" id="PTHR43102:SF2">
    <property type="entry name" value="GAF DOMAIN-CONTAINING PROTEIN"/>
    <property type="match status" value="1"/>
</dbReference>
<keyword evidence="2" id="KW-0175">Coiled coil</keyword>
<evidence type="ECO:0000313" key="6">
    <source>
        <dbReference type="EMBL" id="SZX74950.1"/>
    </source>
</evidence>
<dbReference type="AlphaFoldDB" id="A0A383WCK2"/>